<protein>
    <recommendedName>
        <fullName evidence="3">DUF4259 domain-containing protein</fullName>
    </recommendedName>
</protein>
<name>A0A1I0DSC1_9FIRM</name>
<evidence type="ECO:0000313" key="1">
    <source>
        <dbReference type="EMBL" id="SET35487.1"/>
    </source>
</evidence>
<sequence length="195" mass="22485">MGCWGITAFESDEGLDAVEFIRESIPEDGKLELETLVETLKRDSWNAPPEVETAGSHTSVMVLAELMLKFVDGDVKSLDSEEDWNREEHKFCSVTSFTASKETVHWIRNYLFDTLHHVKKHAGSQTEDGGKWGGWFEEKNWIGWQEHMTELVSRLDTLLESSEAEIELITLQRPKYQEMENNREAEHPLQNQFGL</sequence>
<dbReference type="STRING" id="460384.SAMN05216313_10537"/>
<gene>
    <name evidence="1" type="ORF">SAMN05216313_10537</name>
</gene>
<reference evidence="2" key="1">
    <citation type="submission" date="2016-10" db="EMBL/GenBank/DDBJ databases">
        <authorList>
            <person name="Varghese N."/>
            <person name="Submissions S."/>
        </authorList>
    </citation>
    <scope>NUCLEOTIDE SEQUENCE [LARGE SCALE GENOMIC DNA]</scope>
    <source>
        <strain evidence="2">NLAE-zl-G277</strain>
    </source>
</reference>
<dbReference type="AlphaFoldDB" id="A0A1I0DSC1"/>
<dbReference type="Proteomes" id="UP000198508">
    <property type="component" value="Unassembled WGS sequence"/>
</dbReference>
<evidence type="ECO:0000313" key="2">
    <source>
        <dbReference type="Proteomes" id="UP000198508"/>
    </source>
</evidence>
<dbReference type="RefSeq" id="WP_002565930.1">
    <property type="nucleotide sequence ID" value="NZ_FOIM01000005.1"/>
</dbReference>
<dbReference type="EMBL" id="FOIM01000005">
    <property type="protein sequence ID" value="SET35487.1"/>
    <property type="molecule type" value="Genomic_DNA"/>
</dbReference>
<proteinExistence type="predicted"/>
<keyword evidence="2" id="KW-1185">Reference proteome</keyword>
<organism evidence="1 2">
    <name type="scientific">Enterocloster lavalensis</name>
    <dbReference type="NCBI Taxonomy" id="460384"/>
    <lineage>
        <taxon>Bacteria</taxon>
        <taxon>Bacillati</taxon>
        <taxon>Bacillota</taxon>
        <taxon>Clostridia</taxon>
        <taxon>Lachnospirales</taxon>
        <taxon>Lachnospiraceae</taxon>
        <taxon>Enterocloster</taxon>
    </lineage>
</organism>
<evidence type="ECO:0008006" key="3">
    <source>
        <dbReference type="Google" id="ProtNLM"/>
    </source>
</evidence>
<accession>A0A1I0DSC1</accession>